<comment type="caution">
    <text evidence="11">The sequence shown here is derived from an EMBL/GenBank/DDBJ whole genome shotgun (WGS) entry which is preliminary data.</text>
</comment>
<dbReference type="SUPFAM" id="SSF55166">
    <property type="entry name" value="Hedgehog/DD-peptidase"/>
    <property type="match status" value="1"/>
</dbReference>
<feature type="active site" description="Proton donor/acceptor" evidence="9">
    <location>
        <position position="222"/>
    </location>
</feature>
<dbReference type="CDD" id="cd14817">
    <property type="entry name" value="D-Ala-D-Ala_dipeptidase_VanX"/>
    <property type="match status" value="1"/>
</dbReference>
<evidence type="ECO:0000313" key="12">
    <source>
        <dbReference type="Proteomes" id="UP000239239"/>
    </source>
</evidence>
<keyword evidence="8 10" id="KW-0961">Cell wall biogenesis/degradation</keyword>
<gene>
    <name evidence="9" type="primary">ddpX</name>
    <name evidence="11" type="ORF">C3928_13765</name>
</gene>
<dbReference type="GO" id="GO:0008270">
    <property type="term" value="F:zinc ion binding"/>
    <property type="evidence" value="ECO:0007669"/>
    <property type="project" value="UniProtKB-UniRule"/>
</dbReference>
<dbReference type="EC" id="3.4.13.22" evidence="9 10"/>
<dbReference type="PIRSF" id="PIRSF026671">
    <property type="entry name" value="AA_dipeptidase"/>
    <property type="match status" value="1"/>
</dbReference>
<dbReference type="EMBL" id="PQWY01000019">
    <property type="protein sequence ID" value="PPK29043.1"/>
    <property type="molecule type" value="Genomic_DNA"/>
</dbReference>
<sequence length="243" mass="28745">MKKISSYLLLYLMSSASFSLPKGFVYLHDVAPDIIEDMRYATNNNFIGNPIPGYKRGVCIVTRQTAQQLKKAEEYIKTKGYTLKVYDCYRPQKAVDYFYKWSRNAKDKRMKPEFYPREMKQDLFNRGYIALTSGHTRGSTLDLTLVKLTASQEKKSNHPLTRCYDKKPDYLDDDSIDTGTRFDCLDVSANIDYSKLSKNQKANRELLQKLMKRFGFRPYYYEWWHFTLKNEPYPDTYFNFPVE</sequence>
<keyword evidence="7 9" id="KW-0482">Metalloprotease</keyword>
<dbReference type="Proteomes" id="UP000239239">
    <property type="component" value="Unassembled WGS sequence"/>
</dbReference>
<evidence type="ECO:0000256" key="1">
    <source>
        <dbReference type="ARBA" id="ARBA00001362"/>
    </source>
</evidence>
<dbReference type="GO" id="GO:0006508">
    <property type="term" value="P:proteolysis"/>
    <property type="evidence" value="ECO:0007669"/>
    <property type="project" value="UniProtKB-KW"/>
</dbReference>
<comment type="function">
    <text evidence="9 10">Catalyzes hydrolysis of the D-alanyl-D-alanine dipeptide.</text>
</comment>
<evidence type="ECO:0000256" key="2">
    <source>
        <dbReference type="ARBA" id="ARBA00022670"/>
    </source>
</evidence>
<dbReference type="GO" id="GO:0160237">
    <property type="term" value="F:D-Ala-D-Ala dipeptidase activity"/>
    <property type="evidence" value="ECO:0007669"/>
    <property type="project" value="UniProtKB-EC"/>
</dbReference>
<dbReference type="Pfam" id="PF01427">
    <property type="entry name" value="Peptidase_M15"/>
    <property type="match status" value="2"/>
</dbReference>
<evidence type="ECO:0000256" key="10">
    <source>
        <dbReference type="PIRNR" id="PIRNR026671"/>
    </source>
</evidence>
<evidence type="ECO:0000256" key="4">
    <source>
        <dbReference type="ARBA" id="ARBA00022801"/>
    </source>
</evidence>
<dbReference type="HAMAP" id="MF_01924">
    <property type="entry name" value="A_A_dipeptidase"/>
    <property type="match status" value="1"/>
</dbReference>
<evidence type="ECO:0000256" key="8">
    <source>
        <dbReference type="ARBA" id="ARBA00023316"/>
    </source>
</evidence>
<comment type="cofactor">
    <cofactor evidence="9">
        <name>Zn(2+)</name>
        <dbReference type="ChEBI" id="CHEBI:29105"/>
    </cofactor>
    <text evidence="9">Binds 1 zinc ion per subunit.</text>
</comment>
<evidence type="ECO:0000256" key="3">
    <source>
        <dbReference type="ARBA" id="ARBA00022723"/>
    </source>
</evidence>
<keyword evidence="4 9" id="KW-0378">Hydrolase</keyword>
<dbReference type="GO" id="GO:0008237">
    <property type="term" value="F:metallopeptidase activity"/>
    <property type="evidence" value="ECO:0007669"/>
    <property type="project" value="UniProtKB-KW"/>
</dbReference>
<dbReference type="InterPro" id="IPR009045">
    <property type="entry name" value="Zn_M74/Hedgehog-like"/>
</dbReference>
<dbReference type="Gene3D" id="3.30.1380.10">
    <property type="match status" value="1"/>
</dbReference>
<dbReference type="AlphaFoldDB" id="A0A2S6EV25"/>
<feature type="binding site" evidence="9">
    <location>
        <position position="135"/>
    </location>
    <ligand>
        <name>Zn(2+)</name>
        <dbReference type="ChEBI" id="CHEBI:29105"/>
        <note>catalytic</note>
    </ligand>
</feature>
<dbReference type="RefSeq" id="WP_027229129.1">
    <property type="nucleotide sequence ID" value="NZ_CP017601.1"/>
</dbReference>
<dbReference type="InterPro" id="IPR000755">
    <property type="entry name" value="A_A_dipeptidase"/>
</dbReference>
<accession>A0A2S6EV25</accession>
<comment type="catalytic activity">
    <reaction evidence="1 9 10">
        <text>D-alanyl-D-alanine + H2O = 2 D-alanine</text>
        <dbReference type="Rhea" id="RHEA:20661"/>
        <dbReference type="ChEBI" id="CHEBI:15377"/>
        <dbReference type="ChEBI" id="CHEBI:57416"/>
        <dbReference type="ChEBI" id="CHEBI:57822"/>
        <dbReference type="EC" id="3.4.13.22"/>
    </reaction>
</comment>
<keyword evidence="6 9" id="KW-0224">Dipeptidase</keyword>
<evidence type="ECO:0000256" key="9">
    <source>
        <dbReference type="HAMAP-Rule" id="MF_01924"/>
    </source>
</evidence>
<feature type="binding site" evidence="9">
    <location>
        <position position="225"/>
    </location>
    <ligand>
        <name>Zn(2+)</name>
        <dbReference type="ChEBI" id="CHEBI:29105"/>
        <note>catalytic</note>
    </ligand>
</feature>
<evidence type="ECO:0000256" key="7">
    <source>
        <dbReference type="ARBA" id="ARBA00023049"/>
    </source>
</evidence>
<feature type="binding site" evidence="9">
    <location>
        <position position="142"/>
    </location>
    <ligand>
        <name>Zn(2+)</name>
        <dbReference type="ChEBI" id="CHEBI:29105"/>
        <note>catalytic</note>
    </ligand>
</feature>
<keyword evidence="3 9" id="KW-0479">Metal-binding</keyword>
<name>A0A2S6EV25_LEGPN</name>
<evidence type="ECO:0000313" key="11">
    <source>
        <dbReference type="EMBL" id="PPK29043.1"/>
    </source>
</evidence>
<dbReference type="OrthoDB" id="9801430at2"/>
<dbReference type="PANTHER" id="PTHR43126:SF1">
    <property type="entry name" value="D-ALANYL-D-ALANINE DIPEPTIDASE"/>
    <property type="match status" value="1"/>
</dbReference>
<organism evidence="11 12">
    <name type="scientific">Legionella pneumophila</name>
    <dbReference type="NCBI Taxonomy" id="446"/>
    <lineage>
        <taxon>Bacteria</taxon>
        <taxon>Pseudomonadati</taxon>
        <taxon>Pseudomonadota</taxon>
        <taxon>Gammaproteobacteria</taxon>
        <taxon>Legionellales</taxon>
        <taxon>Legionellaceae</taxon>
        <taxon>Legionella</taxon>
    </lineage>
</organism>
<proteinExistence type="inferred from homology"/>
<keyword evidence="2 9" id="KW-0645">Protease</keyword>
<reference evidence="11 12" key="1">
    <citation type="submission" date="2018-02" db="EMBL/GenBank/DDBJ databases">
        <title>Draft genome sequences of four Legionella pneumophila clinical strains isolated in Ontario.</title>
        <authorList>
            <person name="Fortuna A."/>
            <person name="Ramnarine R."/>
            <person name="Li A."/>
            <person name="Frantz C."/>
            <person name="Mallo G."/>
        </authorList>
    </citation>
    <scope>NUCLEOTIDE SEQUENCE [LARGE SCALE GENOMIC DNA]</scope>
    <source>
        <strain evidence="11 12">LG61</strain>
    </source>
</reference>
<dbReference type="PANTHER" id="PTHR43126">
    <property type="entry name" value="D-ALANYL-D-ALANINE DIPEPTIDASE"/>
    <property type="match status" value="1"/>
</dbReference>
<evidence type="ECO:0000256" key="5">
    <source>
        <dbReference type="ARBA" id="ARBA00022833"/>
    </source>
</evidence>
<evidence type="ECO:0000256" key="6">
    <source>
        <dbReference type="ARBA" id="ARBA00022997"/>
    </source>
</evidence>
<comment type="similarity">
    <text evidence="9 10">Belongs to the peptidase M15D family.</text>
</comment>
<feature type="site" description="Transition state stabilizer" evidence="9">
    <location>
        <position position="90"/>
    </location>
</feature>
<keyword evidence="5 9" id="KW-0862">Zinc</keyword>
<protein>
    <recommendedName>
        <fullName evidence="9 10">D-alanyl-D-alanine dipeptidase</fullName>
        <shortName evidence="9 10">D-Ala-D-Ala dipeptidase</shortName>
        <ecNumber evidence="9 10">3.4.13.22</ecNumber>
    </recommendedName>
</protein>
<dbReference type="GO" id="GO:0071555">
    <property type="term" value="P:cell wall organization"/>
    <property type="evidence" value="ECO:0007669"/>
    <property type="project" value="UniProtKB-KW"/>
</dbReference>